<reference evidence="2" key="1">
    <citation type="submission" date="2018-08" db="EMBL/GenBank/DDBJ databases">
        <title>Identification of Burkholderia cepacia strains that express a Burkholderia pseudomallei-like capsular polysaccharide.</title>
        <authorList>
            <person name="Burtnick M.N."/>
            <person name="Vongsouvath M."/>
            <person name="Newton P."/>
            <person name="Wuthiekanun V."/>
            <person name="Limmathurotsakul D."/>
            <person name="Brett P.J."/>
            <person name="Chantratita N."/>
            <person name="Dance D.A."/>
        </authorList>
    </citation>
    <scope>NUCLEOTIDE SEQUENCE</scope>
    <source>
        <strain evidence="2">SBXCC001</strain>
    </source>
</reference>
<protein>
    <submittedName>
        <fullName evidence="2">Uncharacterized protein</fullName>
    </submittedName>
</protein>
<sequence>MSGLKTRKHGGSRRYAPRRGRVASISRSRCPPCRTRTRPVVTCRHASLHF</sequence>
<dbReference type="EMBL" id="QXCT01000001">
    <property type="protein sequence ID" value="MDW9250720.1"/>
    <property type="molecule type" value="Genomic_DNA"/>
</dbReference>
<evidence type="ECO:0000313" key="3">
    <source>
        <dbReference type="Proteomes" id="UP001272137"/>
    </source>
</evidence>
<evidence type="ECO:0000256" key="1">
    <source>
        <dbReference type="SAM" id="MobiDB-lite"/>
    </source>
</evidence>
<proteinExistence type="predicted"/>
<name>A0AAW9CIE9_BURTH</name>
<feature type="compositionally biased region" description="Basic residues" evidence="1">
    <location>
        <begin position="1"/>
        <end position="21"/>
    </location>
</feature>
<organism evidence="2 3">
    <name type="scientific">Burkholderia thailandensis</name>
    <dbReference type="NCBI Taxonomy" id="57975"/>
    <lineage>
        <taxon>Bacteria</taxon>
        <taxon>Pseudomonadati</taxon>
        <taxon>Pseudomonadota</taxon>
        <taxon>Betaproteobacteria</taxon>
        <taxon>Burkholderiales</taxon>
        <taxon>Burkholderiaceae</taxon>
        <taxon>Burkholderia</taxon>
        <taxon>pseudomallei group</taxon>
    </lineage>
</organism>
<evidence type="ECO:0000313" key="2">
    <source>
        <dbReference type="EMBL" id="MDW9250720.1"/>
    </source>
</evidence>
<accession>A0AAW9CIE9</accession>
<dbReference type="Proteomes" id="UP001272137">
    <property type="component" value="Unassembled WGS sequence"/>
</dbReference>
<dbReference type="AlphaFoldDB" id="A0AAW9CIE9"/>
<comment type="caution">
    <text evidence="2">The sequence shown here is derived from an EMBL/GenBank/DDBJ whole genome shotgun (WGS) entry which is preliminary data.</text>
</comment>
<gene>
    <name evidence="2" type="ORF">C7S16_7033</name>
</gene>
<feature type="region of interest" description="Disordered" evidence="1">
    <location>
        <begin position="1"/>
        <end position="30"/>
    </location>
</feature>